<dbReference type="InterPro" id="IPR050642">
    <property type="entry name" value="PDH_E1_Alpha_Subunit"/>
</dbReference>
<dbReference type="AlphaFoldDB" id="A0A4Q9VCE5"/>
<reference evidence="7 8" key="1">
    <citation type="submission" date="2019-02" db="EMBL/GenBank/DDBJ databases">
        <title>Siculibacillus lacustris gen. nov., sp. nov., a new rosette-forming bacterium isolated from a freshwater crater lake (Lake St. Ana, Romania).</title>
        <authorList>
            <person name="Felfoldi T."/>
            <person name="Marton Z."/>
            <person name="Szabo A."/>
            <person name="Mentes A."/>
            <person name="Boka K."/>
            <person name="Marialigeti K."/>
            <person name="Mathe I."/>
            <person name="Koncz M."/>
            <person name="Schumann P."/>
            <person name="Toth E."/>
        </authorList>
    </citation>
    <scope>NUCLEOTIDE SEQUENCE [LARGE SCALE GENOMIC DNA]</scope>
    <source>
        <strain evidence="7 8">SA-279</strain>
    </source>
</reference>
<accession>A0A4Q9VCE5</accession>
<evidence type="ECO:0000313" key="7">
    <source>
        <dbReference type="EMBL" id="TBW32174.1"/>
    </source>
</evidence>
<dbReference type="EMBL" id="SJFN01000068">
    <property type="protein sequence ID" value="TBW32174.1"/>
    <property type="molecule type" value="Genomic_DNA"/>
</dbReference>
<dbReference type="OrthoDB" id="9766715at2"/>
<dbReference type="InterPro" id="IPR029061">
    <property type="entry name" value="THDP-binding"/>
</dbReference>
<comment type="caution">
    <text evidence="7">The sequence shown here is derived from an EMBL/GenBank/DDBJ whole genome shotgun (WGS) entry which is preliminary data.</text>
</comment>
<dbReference type="Proteomes" id="UP000292781">
    <property type="component" value="Unassembled WGS sequence"/>
</dbReference>
<keyword evidence="8" id="KW-1185">Reference proteome</keyword>
<organism evidence="7 8">
    <name type="scientific">Siculibacillus lacustris</name>
    <dbReference type="NCBI Taxonomy" id="1549641"/>
    <lineage>
        <taxon>Bacteria</taxon>
        <taxon>Pseudomonadati</taxon>
        <taxon>Pseudomonadota</taxon>
        <taxon>Alphaproteobacteria</taxon>
        <taxon>Hyphomicrobiales</taxon>
        <taxon>Ancalomicrobiaceae</taxon>
        <taxon>Siculibacillus</taxon>
    </lineage>
</organism>
<dbReference type="SUPFAM" id="SSF52518">
    <property type="entry name" value="Thiamin diphosphate-binding fold (THDP-binding)"/>
    <property type="match status" value="1"/>
</dbReference>
<comment type="catalytic activity">
    <reaction evidence="5">
        <text>N(6)-[(R)-lipoyl]-L-lysyl-[protein] + pyruvate + H(+) = N(6)-[(R)-S(8)-acetyldihydrolipoyl]-L-lysyl-[protein] + CO2</text>
        <dbReference type="Rhea" id="RHEA:19189"/>
        <dbReference type="Rhea" id="RHEA-COMP:10474"/>
        <dbReference type="Rhea" id="RHEA-COMP:10478"/>
        <dbReference type="ChEBI" id="CHEBI:15361"/>
        <dbReference type="ChEBI" id="CHEBI:15378"/>
        <dbReference type="ChEBI" id="CHEBI:16526"/>
        <dbReference type="ChEBI" id="CHEBI:83099"/>
        <dbReference type="ChEBI" id="CHEBI:83111"/>
        <dbReference type="EC" id="1.2.4.1"/>
    </reaction>
</comment>
<name>A0A4Q9VCE5_9HYPH</name>
<evidence type="ECO:0000313" key="8">
    <source>
        <dbReference type="Proteomes" id="UP000292781"/>
    </source>
</evidence>
<dbReference type="GO" id="GO:0004739">
    <property type="term" value="F:pyruvate dehydrogenase (acetyl-transferring) activity"/>
    <property type="evidence" value="ECO:0007669"/>
    <property type="project" value="UniProtKB-EC"/>
</dbReference>
<feature type="domain" description="Dehydrogenase E1 component" evidence="6">
    <location>
        <begin position="14"/>
        <end position="307"/>
    </location>
</feature>
<dbReference type="GO" id="GO:0006086">
    <property type="term" value="P:pyruvate decarboxylation to acetyl-CoA"/>
    <property type="evidence" value="ECO:0007669"/>
    <property type="project" value="TreeGrafter"/>
</dbReference>
<evidence type="ECO:0000256" key="3">
    <source>
        <dbReference type="ARBA" id="ARBA00023052"/>
    </source>
</evidence>
<dbReference type="PANTHER" id="PTHR11516">
    <property type="entry name" value="PYRUVATE DEHYDROGENASE E1 COMPONENT, ALPHA SUBUNIT BACTERIAL AND ORGANELLAR"/>
    <property type="match status" value="1"/>
</dbReference>
<evidence type="ECO:0000256" key="4">
    <source>
        <dbReference type="ARBA" id="ARBA00025211"/>
    </source>
</evidence>
<evidence type="ECO:0000256" key="2">
    <source>
        <dbReference type="ARBA" id="ARBA00023002"/>
    </source>
</evidence>
<dbReference type="InterPro" id="IPR001017">
    <property type="entry name" value="DH_E1"/>
</dbReference>
<dbReference type="Pfam" id="PF00676">
    <property type="entry name" value="E1_dh"/>
    <property type="match status" value="1"/>
</dbReference>
<comment type="function">
    <text evidence="4">The pyruvate dehydrogenase complex catalyzes the overall conversion of pyruvate to acetyl-CoA and CO(2). It contains multiple copies of three enzymatic components: pyruvate dehydrogenase (E1), dihydrolipoamide acetyltransferase (E2) and lipoamide dehydrogenase (E3).</text>
</comment>
<evidence type="ECO:0000259" key="6">
    <source>
        <dbReference type="Pfam" id="PF00676"/>
    </source>
</evidence>
<keyword evidence="2" id="KW-0560">Oxidoreductase</keyword>
<dbReference type="Gene3D" id="3.40.50.970">
    <property type="match status" value="1"/>
</dbReference>
<gene>
    <name evidence="7" type="ORF">EYW49_22505</name>
</gene>
<sequence>MKVDSVLLLGMYESMLRIRQFENKAIELFAAQKVPGFVHLYIGEEAIAVGVCACLGDRDYITSTHRGHGHLIAKGGRLDLMMAELYGRASGYCHGKGGSMHIADANLGILGANGIVGAGMPIAGGAAFACRYRDTDAVAVAFFGDGASNRGTFHESLNLASTFKLPAVFVCENNLYGISNRQSHHMNVTDVSDRAGAYGIPGVTVDGNDVVAVYEAASEAVARARRGDGPTLLEYKTWRQRGHFEGDPGTYKDPAEQKAWIARDPLPRLEKQLQDFGFADAAAIRALHDKVDAEIAAAVRFAEESRLPGAGDLLSDVYAA</sequence>
<dbReference type="PANTHER" id="PTHR11516:SF60">
    <property type="entry name" value="PYRUVATE DEHYDROGENASE E1 COMPONENT SUBUNIT ALPHA"/>
    <property type="match status" value="1"/>
</dbReference>
<evidence type="ECO:0000256" key="1">
    <source>
        <dbReference type="ARBA" id="ARBA00001964"/>
    </source>
</evidence>
<comment type="cofactor">
    <cofactor evidence="1">
        <name>thiamine diphosphate</name>
        <dbReference type="ChEBI" id="CHEBI:58937"/>
    </cofactor>
</comment>
<dbReference type="RefSeq" id="WP_131311956.1">
    <property type="nucleotide sequence ID" value="NZ_SJFN01000068.1"/>
</dbReference>
<evidence type="ECO:0000256" key="5">
    <source>
        <dbReference type="ARBA" id="ARBA00051231"/>
    </source>
</evidence>
<protein>
    <submittedName>
        <fullName evidence="7">Thiamine pyrophosphate-dependent dehydrogenase E1 component subunit alpha</fullName>
    </submittedName>
</protein>
<keyword evidence="3" id="KW-0786">Thiamine pyrophosphate</keyword>
<proteinExistence type="predicted"/>
<dbReference type="CDD" id="cd02000">
    <property type="entry name" value="TPP_E1_PDC_ADC_BCADC"/>
    <property type="match status" value="1"/>
</dbReference>